<evidence type="ECO:0000313" key="6">
    <source>
        <dbReference type="Proteomes" id="UP000029095"/>
    </source>
</evidence>
<dbReference type="Proteomes" id="UP000029095">
    <property type="component" value="Unassembled WGS sequence"/>
</dbReference>
<dbReference type="PANTHER" id="PTHR43004:SF19">
    <property type="entry name" value="BINDING MONOOXYGENASE, PUTATIVE (JCVI)-RELATED"/>
    <property type="match status" value="1"/>
</dbReference>
<keyword evidence="3" id="KW-0274">FAD</keyword>
<dbReference type="GO" id="GO:0071949">
    <property type="term" value="F:FAD binding"/>
    <property type="evidence" value="ECO:0007669"/>
    <property type="project" value="InterPro"/>
</dbReference>
<dbReference type="Pfam" id="PF01494">
    <property type="entry name" value="FAD_binding_3"/>
    <property type="match status" value="1"/>
</dbReference>
<dbReference type="PANTHER" id="PTHR43004">
    <property type="entry name" value="TRK SYSTEM POTASSIUM UPTAKE PROTEIN"/>
    <property type="match status" value="1"/>
</dbReference>
<dbReference type="InterPro" id="IPR002938">
    <property type="entry name" value="FAD-bd"/>
</dbReference>
<protein>
    <submittedName>
        <fullName evidence="5">Monooxygenase</fullName>
    </submittedName>
</protein>
<evidence type="ECO:0000256" key="1">
    <source>
        <dbReference type="ARBA" id="ARBA00001974"/>
    </source>
</evidence>
<keyword evidence="5" id="KW-0560">Oxidoreductase</keyword>
<gene>
    <name evidence="5" type="ORF">FM21_21220</name>
</gene>
<evidence type="ECO:0000256" key="3">
    <source>
        <dbReference type="ARBA" id="ARBA00022827"/>
    </source>
</evidence>
<keyword evidence="6" id="KW-1185">Reference proteome</keyword>
<evidence type="ECO:0000259" key="4">
    <source>
        <dbReference type="Pfam" id="PF01494"/>
    </source>
</evidence>
<evidence type="ECO:0000256" key="2">
    <source>
        <dbReference type="ARBA" id="ARBA00022630"/>
    </source>
</evidence>
<dbReference type="AlphaFoldDB" id="A0A086MWS3"/>
<keyword evidence="2" id="KW-0285">Flavoprotein</keyword>
<dbReference type="PRINTS" id="PR00420">
    <property type="entry name" value="RNGMNOXGNASE"/>
</dbReference>
<accession>A0A086MWS3</accession>
<proteinExistence type="predicted"/>
<dbReference type="STRING" id="1915400.FM21_21220"/>
<feature type="domain" description="FAD-binding" evidence="4">
    <location>
        <begin position="3"/>
        <end position="338"/>
    </location>
</feature>
<dbReference type="RefSeq" id="WP_043383122.1">
    <property type="nucleotide sequence ID" value="NZ_KN039947.1"/>
</dbReference>
<dbReference type="Gene3D" id="3.30.70.2450">
    <property type="match status" value="1"/>
</dbReference>
<dbReference type="Gene3D" id="3.50.50.60">
    <property type="entry name" value="FAD/NAD(P)-binding domain"/>
    <property type="match status" value="1"/>
</dbReference>
<evidence type="ECO:0000313" key="5">
    <source>
        <dbReference type="EMBL" id="KFG73341.1"/>
    </source>
</evidence>
<comment type="caution">
    <text evidence="5">The sequence shown here is derived from an EMBL/GenBank/DDBJ whole genome shotgun (WGS) entry which is preliminary data.</text>
</comment>
<keyword evidence="5" id="KW-0503">Monooxygenase</keyword>
<dbReference type="SUPFAM" id="SSF51905">
    <property type="entry name" value="FAD/NAD(P)-binding domain"/>
    <property type="match status" value="1"/>
</dbReference>
<dbReference type="InterPro" id="IPR036188">
    <property type="entry name" value="FAD/NAD-bd_sf"/>
</dbReference>
<organism evidence="5 6">
    <name type="scientific">Streptomyces mutabilis</name>
    <dbReference type="NCBI Taxonomy" id="67332"/>
    <lineage>
        <taxon>Bacteria</taxon>
        <taxon>Bacillati</taxon>
        <taxon>Actinomycetota</taxon>
        <taxon>Actinomycetes</taxon>
        <taxon>Kitasatosporales</taxon>
        <taxon>Streptomycetaceae</taxon>
        <taxon>Streptomyces</taxon>
    </lineage>
</organism>
<dbReference type="EMBL" id="JNFQ01000002">
    <property type="protein sequence ID" value="KFG73341.1"/>
    <property type="molecule type" value="Genomic_DNA"/>
</dbReference>
<sequence length="541" mass="57286">MDPVIITGAGPVGLTLALALARQEVPCVVLDEGPGKDEPRPARTVLLREDTVALLERLTGTPLTGLGSRWAGWRSMRRKQVIREVEFGDTDPAPLHIAQHELTGALRTALARESLVKVAVDSRLDGIEQESSGVTAHTRGPSGTWWRGSYLVGCDGPRSTVRKLQDIRFPGRTAVERYAVATLRTELPWADEALLHRMPPWRTSGPSAGEIVGRPLPDGVWRLDWLLPPGKDLVTPELLVNRVRETLTGWAEGVTPAYELLDTGVHTVHHRLARRWRVGRVFLAGDAAHLSGALGTQGLEEGLRDADNLAWKLALAWHHGPRDSLLDSYQGERRAAIVARLRAADQVLPLLRGGGGLRSYVPGSSRGNDTLLADGHLGRGALGTPGAYAGSPLTPGPLAGEATVGTPPGAPVTDVRVTAEDGTFVRLRDRLGRGALLVVLIAPGTGVWERKHWVTAGIMPRLAAAVTALPHHAELLVAEAYPGAAAHTVLLVRPDGHLVTALSGVRPADLYAAAEAALGGATAAATATEEDAEAGAAAGSR</sequence>
<name>A0A086MWS3_9ACTN</name>
<dbReference type="HOGENOM" id="CLU_024926_0_0_11"/>
<dbReference type="InterPro" id="IPR050641">
    <property type="entry name" value="RIFMO-like"/>
</dbReference>
<comment type="cofactor">
    <cofactor evidence="1">
        <name>FAD</name>
        <dbReference type="ChEBI" id="CHEBI:57692"/>
    </cofactor>
</comment>
<reference evidence="5 6" key="1">
    <citation type="submission" date="2014-05" db="EMBL/GenBank/DDBJ databases">
        <title>Complete genome sequence of the Streptomyces mutabilis TRM45540.</title>
        <authorList>
            <person name="Luo X."/>
            <person name="Zhang L."/>
        </authorList>
    </citation>
    <scope>NUCLEOTIDE SEQUENCE [LARGE SCALE GENOMIC DNA]</scope>
    <source>
        <strain evidence="5 6">TRM45540</strain>
    </source>
</reference>
<dbReference type="GO" id="GO:0016709">
    <property type="term" value="F:oxidoreductase activity, acting on paired donors, with incorporation or reduction of molecular oxygen, NAD(P)H as one donor, and incorporation of one atom of oxygen"/>
    <property type="evidence" value="ECO:0007669"/>
    <property type="project" value="UniProtKB-ARBA"/>
</dbReference>